<sequence>MVPPPTSHSRSGTFSPVPAQGLQTGLTHSPHPSQTGPLSAGASPSTSSPTTGNNNSLTKIVVAQVYLLLSSINKDKDRAKWELQIDQLNKLLDDHGMEVFSRYFTRLVAGNASQIFPGLNRPAANPGNYSLLVGEMDKISHDLDQASKIAESIETANEDIFRDFDLSTFMEHFRLDALEKTILALAFKFGSRSDLKTKADAILSTNFPTFVNIISRPNYGDHNDLTPSVIATIVDRYIQGHPPNFNSAAKHELSHKVQSRWSHTDHAPPMEVLAALDLIRVLSERPPNALALYIQKTGTDFTRDEDTCLSYLRNRPANIQLSEEQVSAALTYTTVSITYHHNPSVLVAALRRVLPPTFNWQDTIAYFDQRDVRVSSEQFLRLYNALLPVARANDGHSPPFDIQCLWGGSHWENPETQLSFICAFASLTPDDLDASTIPGLQPTFTLDEYAQSPPEVRERAATAVKHPLVSGPALSAIFQVALHSLHASQSTEAKRLFQEVVVPNLDIFIVSAFGVPKPWPPMAVDTLASLFENFLHRRSEHHEFVLDSLWRKDRDWVTQRLVDAHAMKPADLPLIFDHVMKHGWLDDLVYLANGFGLDLASLAHAEGQLDLTQWARNIAERSPQISPALVQFLLIKATLEINSQKATNGQMPQNTSTSLHLKTVLALLQILEDFLPRGPIPELIMVQRACITAYPRLVNYGEGYDEIIDANGENGHGLPQAAVAKMEEQYKTMYSEESEVKVVVQRLEAYKHSREPLEQDIFACMIHGLFDEYSHFAGYPLEALATTAVLFGGIISHKLISELPLKIGLGMILEAVRDHRPEENMYKFGLQALMQLFSRFREWPGFCKQLLQIPGLHGTEAWRKAEDVVREDEEEKARTQNGKGPANHLASDAMVNGSVETPDTHAPPFAAINVDPPRHGVNFEDPIVEVQDKIQFGLNNLTTTSLQSTFREIYEIMDERHQQWFASHLVEERAKMQPNYHQVYLDLVKLFQHHGLWSEVLRQTYVSVARMLNAESTMQNATDRTHLKYLGAWLGLLTLARDQPIKHKNIAFKQLLIEAHDTKRLVVVVPFVCKVLIQASKSSIFRPPNPWLMDIIHLLIELYHNAELKLNQKFEIEVLCKDLNLDHKSIEPSSELLDREPLDDVGEISVPELEQFDSLSLNGLPGTVAPGLSPQTLPVSVPEVSNLLSIPPTNEMVVNTARLHEMVRNAVTRALHDIIQPVVDRSVTIAAISTQQMIHKDFATEPDENRLRTAAINMVKATAGSLAQVTSKEPLRANISNYLRTAANDLPQGLPEGTILMCVNSNLDLACNIIEKQAEDRAVPEIEEMIEGEIEARRRHRLQRPNEPYVDPGLTRWAMTIPHPFKLAPSTSGLNAEQMAIYDDFARQPRGATQSSSAHAASASDTTRLIANEVLSDQYNAVPNLPTPAETPSLQHLSTQLQYSHMHAGMTNGRPSAHPGQLDARVIEDKISKLLEELKHIADTTEETHFSDVPKPHDILDVVDAFTQFIIKTFQNSDGPAVHAAEKICNLLFGRYNHSTLFIEALVHILELILKISSSSGSNLHDRVQVSLYNQPTQNILHMPLISALLQTDLLDLHNIDTMTAKALDQREESSLEFFGELLDLTLFNERPVALVADYVHSFLAAWDWILEDSSFEAGQRLKSKLLQSGLSKPQVENAAEQGDCFDYVLEEWGRIISNSNATDKVLSGFIRQLRGRGVIGSLDSFLLLLHRGIDGSVNHYEQLVHAGGVSKTEAFACVDALVKMIEIFAQDSTADFEDPKDGPVTVMRAVLALIPVILNHHHITRGERFNARVFFRLFAMLMHAIDNIFVDNLQPYRKDVLLDLAETLLRLNPDRFPGFSYSWVYLIGHRQFLPNLLSLEGRAGWVPFTKILQSLLRNVSEHMKIIDIADVVKDYYRAVIKLMVTLTHDYADYVSANATQLCGSIAPHVRQLRNIVLNSNPRPDAAEDSITQPSEADAIVLSFSALREAGMLHVLEQLMQAGPSEDAIAHLTHAINKSNGNETIFGYVRLTVDPRLIDDIVEYVGDHVVSRSQQAGPLFALGSADVATLSLLVHELSPEGRYYLLSSIIDRLRYPGPSTEYFTHVVLDLFGQDMNDPEETDIRQQIVRILLERLAGYWPQPWGLMTVIIELTKDQKRMFFEQPFIKADREIAEQFMAIARQAP</sequence>
<evidence type="ECO:0000259" key="11">
    <source>
        <dbReference type="Pfam" id="PF16415"/>
    </source>
</evidence>
<dbReference type="Gene3D" id="1.25.40.790">
    <property type="match status" value="1"/>
</dbReference>
<keyword evidence="2" id="KW-0678">Repressor</keyword>
<dbReference type="PANTHER" id="PTHR13162:SF8">
    <property type="entry name" value="CCR4-NOT TRANSCRIPTION COMPLEX SUBUNIT 1"/>
    <property type="match status" value="1"/>
</dbReference>
<evidence type="ECO:0000313" key="14">
    <source>
        <dbReference type="EMBL" id="TRX90854.1"/>
    </source>
</evidence>
<comment type="function">
    <text evidence="6">Acts as a component of the CCR4-NOT core complex, which in the nucleus seems to be a general transcription factor, and in the cytoplasm the major mRNA deadenylase involved in mRNA turnover. The NOT protein subcomplex negatively regulates the basal and activated transcription of many genes. Preferentially affects TC-type TATA element-dependent transcription. Could directly or indirectly inhibit component(s) of the general transcription machinery.</text>
</comment>
<evidence type="ECO:0000259" key="12">
    <source>
        <dbReference type="Pfam" id="PF16417"/>
    </source>
</evidence>
<evidence type="ECO:0000256" key="2">
    <source>
        <dbReference type="ARBA" id="ARBA00022491"/>
    </source>
</evidence>
<dbReference type="InterPro" id="IPR032191">
    <property type="entry name" value="CNOT1_CAF1_bind"/>
</dbReference>
<feature type="region of interest" description="Disordered" evidence="8">
    <location>
        <begin position="1"/>
        <end position="55"/>
    </location>
</feature>
<keyword evidence="3" id="KW-0805">Transcription regulation</keyword>
<evidence type="ECO:0000256" key="7">
    <source>
        <dbReference type="ARBA" id="ARBA00074459"/>
    </source>
</evidence>
<evidence type="ECO:0000256" key="4">
    <source>
        <dbReference type="ARBA" id="ARBA00023163"/>
    </source>
</evidence>
<feature type="domain" description="CCR4-NOT transcription complex subunit 1 CAF1-binding" evidence="11">
    <location>
        <begin position="923"/>
        <end position="1141"/>
    </location>
</feature>
<evidence type="ECO:0000259" key="13">
    <source>
        <dbReference type="Pfam" id="PF16418"/>
    </source>
</evidence>
<feature type="compositionally biased region" description="Low complexity" evidence="8">
    <location>
        <begin position="36"/>
        <end position="55"/>
    </location>
</feature>
<dbReference type="InterPro" id="IPR032194">
    <property type="entry name" value="CNOT1_HEAT"/>
</dbReference>
<evidence type="ECO:0000259" key="9">
    <source>
        <dbReference type="Pfam" id="PF04054"/>
    </source>
</evidence>
<proteinExistence type="predicted"/>
<dbReference type="Gene3D" id="1.25.40.180">
    <property type="match status" value="1"/>
</dbReference>
<dbReference type="SUPFAM" id="SSF48371">
    <property type="entry name" value="ARM repeat"/>
    <property type="match status" value="1"/>
</dbReference>
<evidence type="ECO:0000256" key="1">
    <source>
        <dbReference type="ARBA" id="ARBA00004123"/>
    </source>
</evidence>
<dbReference type="Pfam" id="PF12842">
    <property type="entry name" value="DUF3819"/>
    <property type="match status" value="1"/>
</dbReference>
<dbReference type="GO" id="GO:0017148">
    <property type="term" value="P:negative regulation of translation"/>
    <property type="evidence" value="ECO:0007669"/>
    <property type="project" value="InterPro"/>
</dbReference>
<protein>
    <recommendedName>
        <fullName evidence="7">General negative regulator of transcription subunit 1</fullName>
    </recommendedName>
</protein>
<evidence type="ECO:0000259" key="10">
    <source>
        <dbReference type="Pfam" id="PF12842"/>
    </source>
</evidence>
<dbReference type="Gene3D" id="1.25.40.840">
    <property type="entry name" value="CCR4-NOT transcription complex subunit 1 TTP binding domain"/>
    <property type="match status" value="1"/>
</dbReference>
<feature type="domain" description="CCR4-NOT transcription complex subunit 1 TTP binding" evidence="12">
    <location>
        <begin position="712"/>
        <end position="857"/>
    </location>
</feature>
<accession>A0A553HSD8</accession>
<gene>
    <name evidence="14" type="ORF">FHL15_008258</name>
</gene>
<dbReference type="PANTHER" id="PTHR13162">
    <property type="entry name" value="CCR4-NOT TRANSCRIPTION COMPLEX"/>
    <property type="match status" value="1"/>
</dbReference>
<feature type="region of interest" description="Disordered" evidence="8">
    <location>
        <begin position="870"/>
        <end position="889"/>
    </location>
</feature>
<organism evidence="14 15">
    <name type="scientific">Xylaria flabelliformis</name>
    <dbReference type="NCBI Taxonomy" id="2512241"/>
    <lineage>
        <taxon>Eukaryota</taxon>
        <taxon>Fungi</taxon>
        <taxon>Dikarya</taxon>
        <taxon>Ascomycota</taxon>
        <taxon>Pezizomycotina</taxon>
        <taxon>Sordariomycetes</taxon>
        <taxon>Xylariomycetidae</taxon>
        <taxon>Xylariales</taxon>
        <taxon>Xylariaceae</taxon>
        <taxon>Xylaria</taxon>
    </lineage>
</organism>
<comment type="subcellular location">
    <subcellularLocation>
        <location evidence="1">Nucleus</location>
    </subcellularLocation>
</comment>
<dbReference type="InterPro" id="IPR038535">
    <property type="entry name" value="CNOT1_TTP_bind_sf"/>
</dbReference>
<name>A0A553HSD8_9PEZI</name>
<keyword evidence="4" id="KW-0804">Transcription</keyword>
<feature type="domain" description="CCR4-Not complex component Not1 C-terminal" evidence="9">
    <location>
        <begin position="1831"/>
        <end position="2179"/>
    </location>
</feature>
<dbReference type="Pfam" id="PF16417">
    <property type="entry name" value="CNOT1_TTP_bind"/>
    <property type="match status" value="1"/>
</dbReference>
<dbReference type="GO" id="GO:0005634">
    <property type="term" value="C:nucleus"/>
    <property type="evidence" value="ECO:0007669"/>
    <property type="project" value="UniProtKB-SubCell"/>
</dbReference>
<dbReference type="FunFam" id="1.25.40.180:FF:000012">
    <property type="entry name" value="Ccr4-Not transcription complex subunit"/>
    <property type="match status" value="1"/>
</dbReference>
<dbReference type="GO" id="GO:0000932">
    <property type="term" value="C:P-body"/>
    <property type="evidence" value="ECO:0007669"/>
    <property type="project" value="TreeGrafter"/>
</dbReference>
<feature type="domain" description="CCR4-NOT transcription complex subunit 1 HEAT repeat" evidence="13">
    <location>
        <begin position="525"/>
        <end position="672"/>
    </location>
</feature>
<evidence type="ECO:0000256" key="8">
    <source>
        <dbReference type="SAM" id="MobiDB-lite"/>
    </source>
</evidence>
<dbReference type="GO" id="GO:0030015">
    <property type="term" value="C:CCR4-NOT core complex"/>
    <property type="evidence" value="ECO:0007669"/>
    <property type="project" value="InterPro"/>
</dbReference>
<dbReference type="Pfam" id="PF16418">
    <property type="entry name" value="CNOT1_HEAT"/>
    <property type="match status" value="1"/>
</dbReference>
<feature type="domain" description="CCR4-NOT transcription complex subunit 1" evidence="10">
    <location>
        <begin position="1202"/>
        <end position="1341"/>
    </location>
</feature>
<dbReference type="InterPro" id="IPR032193">
    <property type="entry name" value="CNOT1_TTP_bind"/>
</dbReference>
<dbReference type="Gene3D" id="1.25.40.800">
    <property type="match status" value="1"/>
</dbReference>
<comment type="caution">
    <text evidence="14">The sequence shown here is derived from an EMBL/GenBank/DDBJ whole genome shotgun (WGS) entry which is preliminary data.</text>
</comment>
<evidence type="ECO:0000256" key="6">
    <source>
        <dbReference type="ARBA" id="ARBA00059181"/>
    </source>
</evidence>
<keyword evidence="15" id="KW-1185">Reference proteome</keyword>
<dbReference type="EMBL" id="VFLP01000051">
    <property type="protein sequence ID" value="TRX90854.1"/>
    <property type="molecule type" value="Genomic_DNA"/>
</dbReference>
<keyword evidence="5" id="KW-0539">Nucleus</keyword>
<evidence type="ECO:0000256" key="5">
    <source>
        <dbReference type="ARBA" id="ARBA00023242"/>
    </source>
</evidence>
<dbReference type="InterPro" id="IPR007196">
    <property type="entry name" value="CCR4-Not_Not1_C"/>
</dbReference>
<reference evidence="15" key="1">
    <citation type="submission" date="2019-06" db="EMBL/GenBank/DDBJ databases">
        <title>Draft genome sequence of the griseofulvin-producing fungus Xylaria cubensis strain G536.</title>
        <authorList>
            <person name="Mead M.E."/>
            <person name="Raja H.A."/>
            <person name="Steenwyk J.L."/>
            <person name="Knowles S.L."/>
            <person name="Oberlies N.H."/>
            <person name="Rokas A."/>
        </authorList>
    </citation>
    <scope>NUCLEOTIDE SEQUENCE [LARGE SCALE GENOMIC DNA]</scope>
    <source>
        <strain evidence="15">G536</strain>
    </source>
</reference>
<dbReference type="InterPro" id="IPR016024">
    <property type="entry name" value="ARM-type_fold"/>
</dbReference>
<dbReference type="InterPro" id="IPR024557">
    <property type="entry name" value="CNOT1_dom_4"/>
</dbReference>
<dbReference type="CDD" id="cd20710">
    <property type="entry name" value="NOT1_connector"/>
    <property type="match status" value="1"/>
</dbReference>
<dbReference type="Pfam" id="PF04054">
    <property type="entry name" value="Not1"/>
    <property type="match status" value="1"/>
</dbReference>
<dbReference type="Pfam" id="PF16415">
    <property type="entry name" value="CNOT1_CAF1_bind"/>
    <property type="match status" value="1"/>
</dbReference>
<dbReference type="Proteomes" id="UP000319160">
    <property type="component" value="Unassembled WGS sequence"/>
</dbReference>
<dbReference type="GO" id="GO:0000289">
    <property type="term" value="P:nuclear-transcribed mRNA poly(A) tail shortening"/>
    <property type="evidence" value="ECO:0007669"/>
    <property type="project" value="UniProtKB-ARBA"/>
</dbReference>
<feature type="compositionally biased region" description="Polar residues" evidence="8">
    <location>
        <begin position="21"/>
        <end position="35"/>
    </location>
</feature>
<evidence type="ECO:0000313" key="15">
    <source>
        <dbReference type="Proteomes" id="UP000319160"/>
    </source>
</evidence>
<dbReference type="STRING" id="2512241.A0A553HSD8"/>
<evidence type="ECO:0000256" key="3">
    <source>
        <dbReference type="ARBA" id="ARBA00023015"/>
    </source>
</evidence>
<dbReference type="InterPro" id="IPR040398">
    <property type="entry name" value="Not1"/>
</dbReference>
<dbReference type="GO" id="GO:0060090">
    <property type="term" value="F:molecular adaptor activity"/>
    <property type="evidence" value="ECO:0007669"/>
    <property type="project" value="TreeGrafter"/>
</dbReference>
<dbReference type="OrthoDB" id="1933107at2759"/>